<protein>
    <submittedName>
        <fullName evidence="2">DUF2846 domain-containing protein</fullName>
    </submittedName>
</protein>
<dbReference type="Proteomes" id="UP000282184">
    <property type="component" value="Unassembled WGS sequence"/>
</dbReference>
<evidence type="ECO:0000313" key="2">
    <source>
        <dbReference type="EMBL" id="RTQ48505.1"/>
    </source>
</evidence>
<accession>A0A431U0Q4</accession>
<dbReference type="InterPro" id="IPR022548">
    <property type="entry name" value="DUF2846"/>
</dbReference>
<name>A0A431U0Q4_9BACT</name>
<dbReference type="EMBL" id="RXOF01000009">
    <property type="protein sequence ID" value="RTQ48505.1"/>
    <property type="molecule type" value="Genomic_DNA"/>
</dbReference>
<evidence type="ECO:0000259" key="1">
    <source>
        <dbReference type="Pfam" id="PF11008"/>
    </source>
</evidence>
<evidence type="ECO:0000313" key="3">
    <source>
        <dbReference type="Proteomes" id="UP000282184"/>
    </source>
</evidence>
<proteinExistence type="predicted"/>
<organism evidence="2 3">
    <name type="scientific">Hymenobacter gummosus</name>
    <dbReference type="NCBI Taxonomy" id="1776032"/>
    <lineage>
        <taxon>Bacteria</taxon>
        <taxon>Pseudomonadati</taxon>
        <taxon>Bacteroidota</taxon>
        <taxon>Cytophagia</taxon>
        <taxon>Cytophagales</taxon>
        <taxon>Hymenobacteraceae</taxon>
        <taxon>Hymenobacter</taxon>
    </lineage>
</organism>
<gene>
    <name evidence="2" type="ORF">EJV47_16165</name>
</gene>
<feature type="domain" description="DUF2846" evidence="1">
    <location>
        <begin position="78"/>
        <end position="159"/>
    </location>
</feature>
<keyword evidence="3" id="KW-1185">Reference proteome</keyword>
<sequence>MLLAAKKFGKNGLFAGFRTGTPTPQGRPASVSRRPAILGRNLLSTPMNYLRHLLGTGLLLAAAGTGYAQGVVPTPTPDMATVVFYRPPMLAQAATNFTVRANGAELCRLSNKRYFVVKLKPGETSFTSVAGGLNLPDQDKFDLTLEPGKVYYVQGDVKTRLMTVKMVFTEVTESTYKKKNAELKPDNCGQEAAPASGK</sequence>
<reference evidence="2 3" key="1">
    <citation type="submission" date="2018-12" db="EMBL/GenBank/DDBJ databases">
        <title>Hymenobacter gummosus sp. nov., isolated from a spring.</title>
        <authorList>
            <person name="Nie L."/>
        </authorList>
    </citation>
    <scope>NUCLEOTIDE SEQUENCE [LARGE SCALE GENOMIC DNA]</scope>
    <source>
        <strain evidence="2 3">KCTC 52166</strain>
    </source>
</reference>
<comment type="caution">
    <text evidence="2">The sequence shown here is derived from an EMBL/GenBank/DDBJ whole genome shotgun (WGS) entry which is preliminary data.</text>
</comment>
<dbReference type="AlphaFoldDB" id="A0A431U0Q4"/>
<dbReference type="Pfam" id="PF11008">
    <property type="entry name" value="DUF2846"/>
    <property type="match status" value="1"/>
</dbReference>
<dbReference type="OrthoDB" id="965563at2"/>